<feature type="compositionally biased region" description="Basic and acidic residues" evidence="13">
    <location>
        <begin position="203"/>
        <end position="238"/>
    </location>
</feature>
<comment type="caution">
    <text evidence="15">The sequence shown here is derived from an EMBL/GenBank/DDBJ whole genome shotgun (WGS) entry which is preliminary data.</text>
</comment>
<evidence type="ECO:0000256" key="3">
    <source>
        <dbReference type="ARBA" id="ARBA00011986"/>
    </source>
</evidence>
<proteinExistence type="inferred from homology"/>
<dbReference type="Gene3D" id="3.40.50.300">
    <property type="entry name" value="P-loop containing nucleotide triphosphate hydrolases"/>
    <property type="match status" value="1"/>
</dbReference>
<dbReference type="CDD" id="cd03703">
    <property type="entry name" value="aeIF5B_II"/>
    <property type="match status" value="1"/>
</dbReference>
<keyword evidence="8" id="KW-0547">Nucleotide-binding</keyword>
<evidence type="ECO:0000256" key="7">
    <source>
        <dbReference type="ARBA" id="ARBA00022723"/>
    </source>
</evidence>
<feature type="compositionally biased region" description="Basic and acidic residues" evidence="13">
    <location>
        <begin position="245"/>
        <end position="297"/>
    </location>
</feature>
<feature type="region of interest" description="Disordered" evidence="13">
    <location>
        <begin position="342"/>
        <end position="364"/>
    </location>
</feature>
<evidence type="ECO:0000313" key="15">
    <source>
        <dbReference type="EMBL" id="KAK7496614.1"/>
    </source>
</evidence>
<dbReference type="Proteomes" id="UP001519460">
    <property type="component" value="Unassembled WGS sequence"/>
</dbReference>
<feature type="region of interest" description="Disordered" evidence="13">
    <location>
        <begin position="68"/>
        <end position="325"/>
    </location>
</feature>
<evidence type="ECO:0000256" key="11">
    <source>
        <dbReference type="ARBA" id="ARBA00023134"/>
    </source>
</evidence>
<dbReference type="Pfam" id="PF11987">
    <property type="entry name" value="IF-2"/>
    <property type="match status" value="1"/>
</dbReference>
<accession>A0ABD0LBS0</accession>
<evidence type="ECO:0000256" key="1">
    <source>
        <dbReference type="ARBA" id="ARBA00004496"/>
    </source>
</evidence>
<feature type="region of interest" description="Disordered" evidence="13">
    <location>
        <begin position="1"/>
        <end position="56"/>
    </location>
</feature>
<keyword evidence="9" id="KW-0378">Hydrolase</keyword>
<dbReference type="InterPro" id="IPR009000">
    <property type="entry name" value="Transl_B-barrel_sf"/>
</dbReference>
<dbReference type="InterPro" id="IPR027417">
    <property type="entry name" value="P-loop_NTPase"/>
</dbReference>
<keyword evidence="5" id="KW-0963">Cytoplasm</keyword>
<evidence type="ECO:0000256" key="5">
    <source>
        <dbReference type="ARBA" id="ARBA00022490"/>
    </source>
</evidence>
<dbReference type="Pfam" id="PF00009">
    <property type="entry name" value="GTP_EFTU"/>
    <property type="match status" value="1"/>
</dbReference>
<protein>
    <recommendedName>
        <fullName evidence="4">Eukaryotic translation initiation factor 5B</fullName>
        <ecNumber evidence="3">3.6.5.3</ecNumber>
    </recommendedName>
    <alternativeName>
        <fullName evidence="12">Translation initiation factor IF-2</fullName>
    </alternativeName>
</protein>
<feature type="compositionally biased region" description="Acidic residues" evidence="13">
    <location>
        <begin position="123"/>
        <end position="133"/>
    </location>
</feature>
<dbReference type="InterPro" id="IPR029459">
    <property type="entry name" value="EFTU-type"/>
</dbReference>
<keyword evidence="6" id="KW-0396">Initiation factor</keyword>
<keyword evidence="10" id="KW-0648">Protein biosynthesis</keyword>
<dbReference type="FunFam" id="2.40.30.10:FF:000013">
    <property type="entry name" value="eukaryotic translation initiation factor 5B"/>
    <property type="match status" value="1"/>
</dbReference>
<evidence type="ECO:0000313" key="16">
    <source>
        <dbReference type="Proteomes" id="UP001519460"/>
    </source>
</evidence>
<dbReference type="InterPro" id="IPR023115">
    <property type="entry name" value="TIF_IF2_dom3"/>
</dbReference>
<reference evidence="15 16" key="1">
    <citation type="journal article" date="2023" name="Sci. Data">
        <title>Genome assembly of the Korean intertidal mud-creeper Batillaria attramentaria.</title>
        <authorList>
            <person name="Patra A.K."/>
            <person name="Ho P.T."/>
            <person name="Jun S."/>
            <person name="Lee S.J."/>
            <person name="Kim Y."/>
            <person name="Won Y.J."/>
        </authorList>
    </citation>
    <scope>NUCLEOTIDE SEQUENCE [LARGE SCALE GENOMIC DNA]</scope>
    <source>
        <strain evidence="15">Wonlab-2016</strain>
    </source>
</reference>
<keyword evidence="11" id="KW-0342">GTP-binding</keyword>
<dbReference type="PANTHER" id="PTHR43381">
    <property type="entry name" value="TRANSLATION INITIATION FACTOR IF-2-RELATED"/>
    <property type="match status" value="1"/>
</dbReference>
<evidence type="ECO:0000259" key="14">
    <source>
        <dbReference type="PROSITE" id="PS51722"/>
    </source>
</evidence>
<dbReference type="GO" id="GO:0003743">
    <property type="term" value="F:translation initiation factor activity"/>
    <property type="evidence" value="ECO:0007669"/>
    <property type="project" value="UniProtKB-KW"/>
</dbReference>
<dbReference type="PANTHER" id="PTHR43381:SF4">
    <property type="entry name" value="EUKARYOTIC TRANSLATION INITIATION FACTOR 5B"/>
    <property type="match status" value="1"/>
</dbReference>
<feature type="region of interest" description="Disordered" evidence="13">
    <location>
        <begin position="387"/>
        <end position="413"/>
    </location>
</feature>
<dbReference type="Pfam" id="PF14578">
    <property type="entry name" value="GTP_EFTU_D4"/>
    <property type="match status" value="1"/>
</dbReference>
<feature type="domain" description="Tr-type G" evidence="14">
    <location>
        <begin position="419"/>
        <end position="636"/>
    </location>
</feature>
<evidence type="ECO:0000256" key="9">
    <source>
        <dbReference type="ARBA" id="ARBA00022801"/>
    </source>
</evidence>
<dbReference type="AlphaFoldDB" id="A0ABD0LBS0"/>
<dbReference type="FunFam" id="3.40.50.10050:FF:000002">
    <property type="entry name" value="Eukaryotic translation initiation factor 5B"/>
    <property type="match status" value="1"/>
</dbReference>
<dbReference type="GO" id="GO:0005525">
    <property type="term" value="F:GTP binding"/>
    <property type="evidence" value="ECO:0007669"/>
    <property type="project" value="UniProtKB-KW"/>
</dbReference>
<dbReference type="PROSITE" id="PS51722">
    <property type="entry name" value="G_TR_2"/>
    <property type="match status" value="1"/>
</dbReference>
<keyword evidence="16" id="KW-1185">Reference proteome</keyword>
<name>A0ABD0LBS0_9CAEN</name>
<feature type="compositionally biased region" description="Acidic residues" evidence="13">
    <location>
        <begin position="172"/>
        <end position="188"/>
    </location>
</feature>
<dbReference type="EC" id="3.6.5.3" evidence="3"/>
<comment type="similarity">
    <text evidence="2">Belongs to the TRAFAC class translation factor GTPase superfamily. Classic translation factor GTPase family. IF-2 subfamily.</text>
</comment>
<feature type="compositionally biased region" description="Basic and acidic residues" evidence="13">
    <location>
        <begin position="305"/>
        <end position="325"/>
    </location>
</feature>
<evidence type="ECO:0000256" key="10">
    <source>
        <dbReference type="ARBA" id="ARBA00022917"/>
    </source>
</evidence>
<evidence type="ECO:0000256" key="4">
    <source>
        <dbReference type="ARBA" id="ARBA00013824"/>
    </source>
</evidence>
<evidence type="ECO:0000256" key="13">
    <source>
        <dbReference type="SAM" id="MobiDB-lite"/>
    </source>
</evidence>
<dbReference type="NCBIfam" id="NF003078">
    <property type="entry name" value="PRK04004.1"/>
    <property type="match status" value="1"/>
</dbReference>
<evidence type="ECO:0000256" key="2">
    <source>
        <dbReference type="ARBA" id="ARBA00007733"/>
    </source>
</evidence>
<keyword evidence="7" id="KW-0479">Metal-binding</keyword>
<dbReference type="InterPro" id="IPR015760">
    <property type="entry name" value="TIF_IF2"/>
</dbReference>
<dbReference type="Gene3D" id="3.40.50.10050">
    <property type="entry name" value="Translation initiation factor IF- 2, domain 3"/>
    <property type="match status" value="1"/>
</dbReference>
<dbReference type="InterPro" id="IPR036925">
    <property type="entry name" value="TIF_IF2_dom3_sf"/>
</dbReference>
<dbReference type="EMBL" id="JACVVK020000066">
    <property type="protein sequence ID" value="KAK7496614.1"/>
    <property type="molecule type" value="Genomic_DNA"/>
</dbReference>
<dbReference type="InterPro" id="IPR005225">
    <property type="entry name" value="Small_GTP-bd"/>
</dbReference>
<dbReference type="PRINTS" id="PR00315">
    <property type="entry name" value="ELONGATNFCT"/>
</dbReference>
<dbReference type="Gene3D" id="2.40.30.10">
    <property type="entry name" value="Translation factors"/>
    <property type="match status" value="3"/>
</dbReference>
<dbReference type="SUPFAM" id="SSF52156">
    <property type="entry name" value="Initiation factor IF2/eIF5b, domain 3"/>
    <property type="match status" value="1"/>
</dbReference>
<dbReference type="SUPFAM" id="SSF52540">
    <property type="entry name" value="P-loop containing nucleoside triphosphate hydrolases"/>
    <property type="match status" value="1"/>
</dbReference>
<dbReference type="GO" id="GO:0005737">
    <property type="term" value="C:cytoplasm"/>
    <property type="evidence" value="ECO:0007669"/>
    <property type="project" value="UniProtKB-SubCell"/>
</dbReference>
<organism evidence="15 16">
    <name type="scientific">Batillaria attramentaria</name>
    <dbReference type="NCBI Taxonomy" id="370345"/>
    <lineage>
        <taxon>Eukaryota</taxon>
        <taxon>Metazoa</taxon>
        <taxon>Spiralia</taxon>
        <taxon>Lophotrochozoa</taxon>
        <taxon>Mollusca</taxon>
        <taxon>Gastropoda</taxon>
        <taxon>Caenogastropoda</taxon>
        <taxon>Sorbeoconcha</taxon>
        <taxon>Cerithioidea</taxon>
        <taxon>Batillariidae</taxon>
        <taxon>Batillaria</taxon>
    </lineage>
</organism>
<dbReference type="GO" id="GO:0046872">
    <property type="term" value="F:metal ion binding"/>
    <property type="evidence" value="ECO:0007669"/>
    <property type="project" value="UniProtKB-KW"/>
</dbReference>
<dbReference type="CDD" id="cd01887">
    <property type="entry name" value="IF2_eIF5B"/>
    <property type="match status" value="1"/>
</dbReference>
<comment type="subcellular location">
    <subcellularLocation>
        <location evidence="1">Cytoplasm</location>
    </subcellularLocation>
</comment>
<gene>
    <name evidence="15" type="ORF">BaRGS_00012266</name>
</gene>
<dbReference type="SUPFAM" id="SSF50447">
    <property type="entry name" value="Translation proteins"/>
    <property type="match status" value="2"/>
</dbReference>
<evidence type="ECO:0000256" key="12">
    <source>
        <dbReference type="ARBA" id="ARBA00032478"/>
    </source>
</evidence>
<dbReference type="FunFam" id="3.40.50.300:FF:000112">
    <property type="entry name" value="Eukaryotic translation initiation factor 5B"/>
    <property type="match status" value="1"/>
</dbReference>
<sequence length="1157" mass="130077">MGKPKKGKKGQEDFSDDEVDLDPLAGTHAAEEASEPASKTVKKKGKKAKRDDDLDDVASEIAAMSIEANKGLGNGAMEEETVSQPAPKKKTAEEEDVDAILAALDEPSEKKKDKKKKKKGGDGEEAKDEEENKGEEQAAVEKAAPKVVTIDDYDSEEDTKKKKKKKGKKEKEEEEGAKEGGEEGEAEEAGTVKTAAQKKKEKKEREKQKKMQQQKKKDGDGGAKDEAGEGNTPEREETPAAGDEADAKPSAEALKEHLAKLKEEEEKRKQEELEAERREEERVRKLEEEKQLEEERRMKKKMKKKEREERLKKEGRFMTEKQKQDRMRLNQMLENIKEQGGVVPNKDEVPKKRPIYGKKKKDSQPKAPVFLTLAGFLTFVFVRIEGEESEKSPSPEDERPVEQAKRREAAEKLRTTDKLRAPVVCVLGHVDTGKTKILDKLRRTNVQDGEAGGITQQIGATNVPHDAILDKTKMCKEFGKQELKLPGLLIIDTPGHESFSNLRSRGSSLCDIAILVIDIMHGLEPQTIESLNLLKQRKTPFIVALNKIDRLYQWKTNPNADIVNTVKRQTGHTKSEFDERTQMVITQLAEEGLNAALFYENKNPKEYVSLVPTSAHSGDGMGNLVALICELCQSMLAKRLSYSQELQATVMEVKAIHGLGTTIDVVLVNGKLCEGDTMVLAGTEGPIITPIRGLLMPQPMKELRVKNQYEHHKEVMAAQGVKIIGKDLEKSLAGLPLYVAHDQDEVEYYKQEVERALQDALKSIRLSDRGVFVQASTLGSLEALLEFLRTSKIKYAGINIGPVHKKDIMKASIMLEHDPQYAVILAFDVKVEREAQELADHLGVTIFTADIIYHLFDKFTAYRAELLRKKQEEFKHVAVFPCKLRILPQYIFNSRDPIVVGVVVESGFLKEGTPLCVPSKEWVMYNAVLSVGIEWGRSPDPFNDWPLANSNTLPLADTRAASLPLRRQGIVVNIHSADLPSAPPEEDRARLEWVWQGMAPFPRTPLVCQLSTKQKCCLYPDLLLLRNGRMQSAKGTLERQSRRSGRKCLQVTIRHRKSVGVIPRELGQFVDIGRVSSIEFNHKPVDIARQGQEVCIKIQAIPGEAPKMFGRHFDETDLLVSKISRESIDAVKDYFRKEMTKNDWMLIMELKKLFQIL</sequence>
<evidence type="ECO:0000256" key="6">
    <source>
        <dbReference type="ARBA" id="ARBA00022540"/>
    </source>
</evidence>
<evidence type="ECO:0000256" key="8">
    <source>
        <dbReference type="ARBA" id="ARBA00022741"/>
    </source>
</evidence>
<dbReference type="InterPro" id="IPR000795">
    <property type="entry name" value="T_Tr_GTP-bd_dom"/>
</dbReference>
<dbReference type="NCBIfam" id="TIGR00231">
    <property type="entry name" value="small_GTP"/>
    <property type="match status" value="1"/>
</dbReference>
<feature type="compositionally biased region" description="Basic residues" evidence="13">
    <location>
        <begin position="352"/>
        <end position="361"/>
    </location>
</feature>
<dbReference type="GO" id="GO:0016787">
    <property type="term" value="F:hydrolase activity"/>
    <property type="evidence" value="ECO:0007669"/>
    <property type="project" value="UniProtKB-KW"/>
</dbReference>